<dbReference type="InterPro" id="IPR017900">
    <property type="entry name" value="4Fe4S_Fe_S_CS"/>
</dbReference>
<keyword evidence="3" id="KW-0411">Iron-sulfur</keyword>
<reference evidence="6" key="2">
    <citation type="journal article" date="2019" name="Int. J. Syst. Evol. Microbiol.">
        <title>Gordonibacter faecihominis is a later heterotypic synonym of Gordonibacter urolithinfaciens.</title>
        <authorList>
            <person name="Danylec N."/>
            <person name="Stoll D.A."/>
            <person name="Huch M."/>
        </authorList>
    </citation>
    <scope>NUCLEOTIDE SEQUENCE</scope>
    <source>
        <strain evidence="6">DSM 27213</strain>
    </source>
</reference>
<dbReference type="SUPFAM" id="SSF54862">
    <property type="entry name" value="4Fe-4S ferredoxins"/>
    <property type="match status" value="1"/>
</dbReference>
<evidence type="ECO:0000313" key="5">
    <source>
        <dbReference type="EMBL" id="MSA94568.1"/>
    </source>
</evidence>
<dbReference type="EMBL" id="QIBW01000008">
    <property type="protein sequence ID" value="ROT89749.1"/>
    <property type="molecule type" value="Genomic_DNA"/>
</dbReference>
<evidence type="ECO:0000259" key="4">
    <source>
        <dbReference type="PROSITE" id="PS51379"/>
    </source>
</evidence>
<dbReference type="PROSITE" id="PS51379">
    <property type="entry name" value="4FE4S_FER_2"/>
    <property type="match status" value="1"/>
</dbReference>
<comment type="caution">
    <text evidence="6">The sequence shown here is derived from an EMBL/GenBank/DDBJ whole genome shotgun (WGS) entry which is preliminary data.</text>
</comment>
<dbReference type="GO" id="GO:0046872">
    <property type="term" value="F:metal ion binding"/>
    <property type="evidence" value="ECO:0007669"/>
    <property type="project" value="UniProtKB-KW"/>
</dbReference>
<dbReference type="EMBL" id="WKZA01000018">
    <property type="protein sequence ID" value="MSA94568.1"/>
    <property type="molecule type" value="Genomic_DNA"/>
</dbReference>
<evidence type="ECO:0000313" key="8">
    <source>
        <dbReference type="Proteomes" id="UP000462865"/>
    </source>
</evidence>
<dbReference type="RefSeq" id="WP_123649889.1">
    <property type="nucleotide sequence ID" value="NZ_CP168029.1"/>
</dbReference>
<proteinExistence type="predicted"/>
<reference evidence="5 8" key="4">
    <citation type="journal article" date="2019" name="Nat. Med.">
        <title>A library of human gut bacterial isolates paired with longitudinal multiomics data enables mechanistic microbiome research.</title>
        <authorList>
            <person name="Poyet M."/>
            <person name="Groussin M."/>
            <person name="Gibbons S.M."/>
            <person name="Avila-Pacheco J."/>
            <person name="Jiang X."/>
            <person name="Kearney S.M."/>
            <person name="Perrotta A.R."/>
            <person name="Berdy B."/>
            <person name="Zhao S."/>
            <person name="Lieberman T.D."/>
            <person name="Swanson P.K."/>
            <person name="Smith M."/>
            <person name="Roesemann S."/>
            <person name="Alexander J.E."/>
            <person name="Rich S.A."/>
            <person name="Livny J."/>
            <person name="Vlamakis H."/>
            <person name="Clish C."/>
            <person name="Bullock K."/>
            <person name="Deik A."/>
            <person name="Scott J."/>
            <person name="Pierce K.A."/>
            <person name="Xavier R.J."/>
            <person name="Alm E.J."/>
        </authorList>
    </citation>
    <scope>NUCLEOTIDE SEQUENCE [LARGE SCALE GENOMIC DNA]</scope>
    <source>
        <strain evidence="5 8">BIOML-A1</strain>
    </source>
</reference>
<keyword evidence="1" id="KW-0479">Metal-binding</keyword>
<evidence type="ECO:0000313" key="6">
    <source>
        <dbReference type="EMBL" id="ROT89749.1"/>
    </source>
</evidence>
<dbReference type="Proteomes" id="UP000462865">
    <property type="component" value="Unassembled WGS sequence"/>
</dbReference>
<evidence type="ECO:0000256" key="1">
    <source>
        <dbReference type="ARBA" id="ARBA00022723"/>
    </source>
</evidence>
<protein>
    <recommendedName>
        <fullName evidence="4">4Fe-4S ferredoxin-type domain-containing protein</fullName>
    </recommendedName>
</protein>
<evidence type="ECO:0000256" key="3">
    <source>
        <dbReference type="ARBA" id="ARBA00023014"/>
    </source>
</evidence>
<evidence type="ECO:0000313" key="7">
    <source>
        <dbReference type="Proteomes" id="UP000285258"/>
    </source>
</evidence>
<sequence length="74" mass="7900">MSESPFIIRRGSACCNCGACVRRCARGNFAARDGEVAIADGYVCTGCGDCVKWCPVRALSVRPAHPAAIRRLAR</sequence>
<keyword evidence="2" id="KW-0408">Iron</keyword>
<dbReference type="Proteomes" id="UP000285258">
    <property type="component" value="Unassembled WGS sequence"/>
</dbReference>
<feature type="domain" description="4Fe-4S ferredoxin-type" evidence="4">
    <location>
        <begin position="34"/>
        <end position="64"/>
    </location>
</feature>
<organism evidence="6 7">
    <name type="scientific">Gordonibacter urolithinfaciens</name>
    <dbReference type="NCBI Taxonomy" id="1335613"/>
    <lineage>
        <taxon>Bacteria</taxon>
        <taxon>Bacillati</taxon>
        <taxon>Actinomycetota</taxon>
        <taxon>Coriobacteriia</taxon>
        <taxon>Eggerthellales</taxon>
        <taxon>Eggerthellaceae</taxon>
        <taxon>Gordonibacter</taxon>
    </lineage>
</organism>
<evidence type="ECO:0000256" key="2">
    <source>
        <dbReference type="ARBA" id="ARBA00023004"/>
    </source>
</evidence>
<reference evidence="6" key="3">
    <citation type="journal article" date="2019" name="Microbiol. Resour. Announc.">
        <title>Draft Genome Sequences of Type Strains of Gordonibacter faecihominis, Paraeggerthella hongkongensis, Parvibacter caecicola,Slackia equolifaciens, Slackia faecicanis, and Slackia isoflavoniconvertens.</title>
        <authorList>
            <person name="Danylec N."/>
            <person name="Stoll D.A."/>
            <person name="Dotsch A."/>
            <person name="Huch M."/>
        </authorList>
    </citation>
    <scope>NUCLEOTIDE SEQUENCE</scope>
    <source>
        <strain evidence="6">DSM 27213</strain>
    </source>
</reference>
<dbReference type="GO" id="GO:0051536">
    <property type="term" value="F:iron-sulfur cluster binding"/>
    <property type="evidence" value="ECO:0007669"/>
    <property type="project" value="UniProtKB-KW"/>
</dbReference>
<dbReference type="AlphaFoldDB" id="A0A423UK19"/>
<dbReference type="Gene3D" id="3.30.70.20">
    <property type="match status" value="1"/>
</dbReference>
<dbReference type="InterPro" id="IPR017896">
    <property type="entry name" value="4Fe4S_Fe-S-bd"/>
</dbReference>
<gene>
    <name evidence="6" type="ORF">DMP12_08370</name>
    <name evidence="5" type="ORF">GKG38_05740</name>
</gene>
<name>A0A423UK19_9ACTN</name>
<dbReference type="PROSITE" id="PS00198">
    <property type="entry name" value="4FE4S_FER_1"/>
    <property type="match status" value="1"/>
</dbReference>
<accession>A0A423UK19</accession>
<reference evidence="7" key="1">
    <citation type="submission" date="2018-05" db="EMBL/GenBank/DDBJ databases">
        <title>Genome Sequencing of selected type strains of the family Eggerthellaceae.</title>
        <authorList>
            <person name="Danylec N."/>
            <person name="Stoll D.A."/>
            <person name="Doetsch A."/>
            <person name="Huch M."/>
        </authorList>
    </citation>
    <scope>NUCLEOTIDE SEQUENCE [LARGE SCALE GENOMIC DNA]</scope>
    <source>
        <strain evidence="7">DSM 27213</strain>
    </source>
</reference>